<protein>
    <submittedName>
        <fullName evidence="4">Apple domain-containing protein</fullName>
    </submittedName>
</protein>
<dbReference type="PANTHER" id="PTHR47327:SF11">
    <property type="entry name" value="PROTEIN CBG21204"/>
    <property type="match status" value="1"/>
</dbReference>
<feature type="domain" description="Apple" evidence="2">
    <location>
        <begin position="182"/>
        <end position="263"/>
    </location>
</feature>
<dbReference type="OMA" id="TACKENR"/>
<dbReference type="GO" id="GO:0009653">
    <property type="term" value="P:anatomical structure morphogenesis"/>
    <property type="evidence" value="ECO:0007669"/>
    <property type="project" value="TreeGrafter"/>
</dbReference>
<sequence>MQISSALALLCTLSTVIGQCNVDLNCWQTAAGCTLADGFPFERRTPTTCDECVQLCQKKQQGQYPYICKSAVWDCRFKTCDLFAVQATNPQRLTKYKDRTYFQYECLVSAPSADQCGIFCVQNQDDKGQPFACKAAQFSQGTCTLYDQAPTGDTTKNIKAGPDDKALYLEKKCYPADQAGNCPSIVLDPHHVIVGQNRKTVDASSYDQCLQQCLQTTEFKCKSGQYYADVPTDNCVLNEETRQTKSDLYLATDDNNIYFEPKCVGAGRKLIFSAKKVRAKLSLRDIPFELGEWTLWTECKTGKTERHRYRNCKEESIHRCPKEMQPCSPEHMGDKNGFISKLLHEEQCEHVQVEIKGQKKKRCDLGYVYHSNGTRTYCVPKTKPTDCIDLSVSVKA</sequence>
<dbReference type="InterPro" id="IPR052774">
    <property type="entry name" value="Celegans_DevNeuronal_Protein"/>
</dbReference>
<organism evidence="3 4">
    <name type="scientific">Romanomermis culicivorax</name>
    <name type="common">Nematode worm</name>
    <dbReference type="NCBI Taxonomy" id="13658"/>
    <lineage>
        <taxon>Eukaryota</taxon>
        <taxon>Metazoa</taxon>
        <taxon>Ecdysozoa</taxon>
        <taxon>Nematoda</taxon>
        <taxon>Enoplea</taxon>
        <taxon>Dorylaimia</taxon>
        <taxon>Mermithida</taxon>
        <taxon>Mermithoidea</taxon>
        <taxon>Mermithidae</taxon>
        <taxon>Romanomermis</taxon>
    </lineage>
</organism>
<dbReference type="WBParaSite" id="nRc.2.0.1.t30683-RA">
    <property type="protein sequence ID" value="nRc.2.0.1.t30683-RA"/>
    <property type="gene ID" value="nRc.2.0.1.g30683"/>
</dbReference>
<dbReference type="Proteomes" id="UP000887565">
    <property type="component" value="Unplaced"/>
</dbReference>
<dbReference type="SMART" id="SM00473">
    <property type="entry name" value="PAN_AP"/>
    <property type="match status" value="2"/>
</dbReference>
<proteinExistence type="predicted"/>
<evidence type="ECO:0000313" key="3">
    <source>
        <dbReference type="Proteomes" id="UP000887565"/>
    </source>
</evidence>
<dbReference type="Gene3D" id="3.50.4.10">
    <property type="entry name" value="Hepatocyte Growth Factor"/>
    <property type="match status" value="1"/>
</dbReference>
<dbReference type="PANTHER" id="PTHR47327">
    <property type="entry name" value="FI18240P1-RELATED"/>
    <property type="match status" value="1"/>
</dbReference>
<keyword evidence="3" id="KW-1185">Reference proteome</keyword>
<dbReference type="Pfam" id="PF00024">
    <property type="entry name" value="PAN_1"/>
    <property type="match status" value="1"/>
</dbReference>
<dbReference type="SUPFAM" id="SSF57414">
    <property type="entry name" value="Hairpin loop containing domain-like"/>
    <property type="match status" value="2"/>
</dbReference>
<reference evidence="4" key="1">
    <citation type="submission" date="2022-11" db="UniProtKB">
        <authorList>
            <consortium name="WormBaseParasite"/>
        </authorList>
    </citation>
    <scope>IDENTIFICATION</scope>
</reference>
<evidence type="ECO:0000313" key="4">
    <source>
        <dbReference type="WBParaSite" id="nRc.2.0.1.t30683-RA"/>
    </source>
</evidence>
<dbReference type="PROSITE" id="PS50948">
    <property type="entry name" value="PAN"/>
    <property type="match status" value="2"/>
</dbReference>
<feature type="domain" description="Apple" evidence="2">
    <location>
        <begin position="20"/>
        <end position="106"/>
    </location>
</feature>
<dbReference type="CDD" id="cd01099">
    <property type="entry name" value="PAN_AP_HGF"/>
    <property type="match status" value="1"/>
</dbReference>
<accession>A0A915JX69</accession>
<dbReference type="AlphaFoldDB" id="A0A915JX69"/>
<evidence type="ECO:0000259" key="2">
    <source>
        <dbReference type="PROSITE" id="PS50948"/>
    </source>
</evidence>
<evidence type="ECO:0000256" key="1">
    <source>
        <dbReference type="SAM" id="SignalP"/>
    </source>
</evidence>
<dbReference type="InterPro" id="IPR003609">
    <property type="entry name" value="Pan_app"/>
</dbReference>
<feature type="chain" id="PRO_5037541013" evidence="1">
    <location>
        <begin position="19"/>
        <end position="396"/>
    </location>
</feature>
<feature type="signal peptide" evidence="1">
    <location>
        <begin position="1"/>
        <end position="18"/>
    </location>
</feature>
<keyword evidence="1" id="KW-0732">Signal</keyword>
<name>A0A915JX69_ROMCU</name>